<evidence type="ECO:0000313" key="1">
    <source>
        <dbReference type="EMBL" id="WRL63366.1"/>
    </source>
</evidence>
<dbReference type="Proteomes" id="UP001324287">
    <property type="component" value="Chromosome"/>
</dbReference>
<accession>A0ABZ1AZL3</accession>
<gene>
    <name evidence="1" type="ORF">U6N30_27060</name>
</gene>
<organism evidence="1 2">
    <name type="scientific">Blastococcus brunescens</name>
    <dbReference type="NCBI Taxonomy" id="1564165"/>
    <lineage>
        <taxon>Bacteria</taxon>
        <taxon>Bacillati</taxon>
        <taxon>Actinomycetota</taxon>
        <taxon>Actinomycetes</taxon>
        <taxon>Geodermatophilales</taxon>
        <taxon>Geodermatophilaceae</taxon>
        <taxon>Blastococcus</taxon>
    </lineage>
</organism>
<proteinExistence type="predicted"/>
<dbReference type="RefSeq" id="WP_324274701.1">
    <property type="nucleotide sequence ID" value="NZ_CP141261.1"/>
</dbReference>
<name>A0ABZ1AZL3_9ACTN</name>
<dbReference type="EMBL" id="CP141261">
    <property type="protein sequence ID" value="WRL63366.1"/>
    <property type="molecule type" value="Genomic_DNA"/>
</dbReference>
<reference evidence="1 2" key="1">
    <citation type="submission" date="2023-12" db="EMBL/GenBank/DDBJ databases">
        <title>Blastococcus brunescens sp. nov., an actonobacterium isolated from sandstone collected in sahara desert.</title>
        <authorList>
            <person name="Gtari M."/>
            <person name="Ghodhbane F."/>
        </authorList>
    </citation>
    <scope>NUCLEOTIDE SEQUENCE [LARGE SCALE GENOMIC DNA]</scope>
    <source>
        <strain evidence="1 2">BMG 8361</strain>
    </source>
</reference>
<evidence type="ECO:0000313" key="2">
    <source>
        <dbReference type="Proteomes" id="UP001324287"/>
    </source>
</evidence>
<keyword evidence="2" id="KW-1185">Reference proteome</keyword>
<protein>
    <submittedName>
        <fullName evidence="1">Uncharacterized protein</fullName>
    </submittedName>
</protein>
<sequence length="50" mass="5761">MQLRSTSRARSALLNVTMAIHSTDMPWADGSTIWDFRRVATGPLFRRRLL</sequence>